<evidence type="ECO:0000313" key="3">
    <source>
        <dbReference type="EMBL" id="ALO49325.1"/>
    </source>
</evidence>
<dbReference type="AlphaFoldDB" id="A0A0S2KM16"/>
<dbReference type="STRING" id="76123.AS203_09680"/>
<dbReference type="Proteomes" id="UP000056252">
    <property type="component" value="Chromosome"/>
</dbReference>
<accession>A0A0S2KM16</accession>
<dbReference type="RefSeq" id="WP_025065321.1">
    <property type="nucleotide sequence ID" value="NZ_CP013195.1"/>
</dbReference>
<dbReference type="EMBL" id="CP013195">
    <property type="protein sequence ID" value="ALO49325.1"/>
    <property type="molecule type" value="Genomic_DNA"/>
</dbReference>
<gene>
    <name evidence="3" type="ORF">AS203_09680</name>
</gene>
<keyword evidence="4" id="KW-1185">Reference proteome</keyword>
<dbReference type="KEGG" id="peo:AS203_09680"/>
<name>A0A0S2KM16_9BACT</name>
<protein>
    <submittedName>
        <fullName evidence="3">Histidinol phosphate phosphatase</fullName>
    </submittedName>
</protein>
<evidence type="ECO:0000256" key="1">
    <source>
        <dbReference type="ARBA" id="ARBA00023125"/>
    </source>
</evidence>
<evidence type="ECO:0000313" key="4">
    <source>
        <dbReference type="Proteomes" id="UP000056252"/>
    </source>
</evidence>
<dbReference type="InterPro" id="IPR041607">
    <property type="entry name" value="HU-HIG"/>
</dbReference>
<feature type="domain" description="HU" evidence="2">
    <location>
        <begin position="7"/>
        <end position="119"/>
    </location>
</feature>
<dbReference type="SUPFAM" id="SSF47729">
    <property type="entry name" value="IHF-like DNA-binding proteins"/>
    <property type="match status" value="1"/>
</dbReference>
<proteinExistence type="predicted"/>
<sequence length="139" mass="15423">MAKKPLAYVLYEHIAGTGSLKGKTVIQARATGRHRISHRDFCEAVARATTFTGAEVEAVLRLSAQVAKTYVENGDIVDFGDLGTLRPSFQSKLVEKGKEEFDAHKHIVRPRVGLVPSRAYFTLQGVNYERVPAKEKKKP</sequence>
<dbReference type="eggNOG" id="COG0776">
    <property type="taxonomic scope" value="Bacteria"/>
</dbReference>
<dbReference type="InterPro" id="IPR010992">
    <property type="entry name" value="IHF-like_DNA-bd_dom_sf"/>
</dbReference>
<dbReference type="Pfam" id="PF18291">
    <property type="entry name" value="HU-HIG"/>
    <property type="match status" value="1"/>
</dbReference>
<keyword evidence="1" id="KW-0238">DNA-binding</keyword>
<organism evidence="3 4">
    <name type="scientific">Hoylesella enoeca</name>
    <dbReference type="NCBI Taxonomy" id="76123"/>
    <lineage>
        <taxon>Bacteria</taxon>
        <taxon>Pseudomonadati</taxon>
        <taxon>Bacteroidota</taxon>
        <taxon>Bacteroidia</taxon>
        <taxon>Bacteroidales</taxon>
        <taxon>Prevotellaceae</taxon>
        <taxon>Hoylesella</taxon>
    </lineage>
</organism>
<dbReference type="GO" id="GO:0003677">
    <property type="term" value="F:DNA binding"/>
    <property type="evidence" value="ECO:0007669"/>
    <property type="project" value="UniProtKB-KW"/>
</dbReference>
<reference evidence="4" key="1">
    <citation type="submission" date="2015-11" db="EMBL/GenBank/DDBJ databases">
        <authorList>
            <person name="Holder M.E."/>
            <person name="Ajami N.J."/>
            <person name="Petrosino J.F."/>
        </authorList>
    </citation>
    <scope>NUCLEOTIDE SEQUENCE [LARGE SCALE GENOMIC DNA]</scope>
    <source>
        <strain evidence="4">F0113</strain>
    </source>
</reference>
<dbReference type="OrthoDB" id="1070929at2"/>
<evidence type="ECO:0000259" key="2">
    <source>
        <dbReference type="Pfam" id="PF18291"/>
    </source>
</evidence>